<dbReference type="AlphaFoldDB" id="F5RA50"/>
<evidence type="ECO:0000313" key="2">
    <source>
        <dbReference type="Proteomes" id="UP000005019"/>
    </source>
</evidence>
<organism evidence="1 2">
    <name type="scientific">Methyloversatilis universalis (strain ATCC BAA-1314 / DSM 25237 / JCM 13912 / CCUG 52030 / FAM5)</name>
    <dbReference type="NCBI Taxonomy" id="1000565"/>
    <lineage>
        <taxon>Bacteria</taxon>
        <taxon>Pseudomonadati</taxon>
        <taxon>Pseudomonadota</taxon>
        <taxon>Betaproteobacteria</taxon>
        <taxon>Nitrosomonadales</taxon>
        <taxon>Sterolibacteriaceae</taxon>
        <taxon>Methyloversatilis</taxon>
    </lineage>
</organism>
<dbReference type="STRING" id="1000565.METUNv1_01129"/>
<comment type="caution">
    <text evidence="1">The sequence shown here is derived from an EMBL/GenBank/DDBJ whole genome shotgun (WGS) entry which is preliminary data.</text>
</comment>
<accession>F5RA50</accession>
<reference evidence="1 2" key="1">
    <citation type="journal article" date="2011" name="J. Bacteriol.">
        <title>Genome sequence of Methyloversatilis universalis FAM5T, a methylotrophic representative of the order Rhodocyclales.</title>
        <authorList>
            <person name="Kittichotirat W."/>
            <person name="Good N.M."/>
            <person name="Hall R."/>
            <person name="Bringel F."/>
            <person name="Lajus A."/>
            <person name="Medigue C."/>
            <person name="Smalley N.E."/>
            <person name="Beck D."/>
            <person name="Bumgarner R."/>
            <person name="Vuilleumier S."/>
            <person name="Kalyuzhnaya M.G."/>
        </authorList>
    </citation>
    <scope>NUCLEOTIDE SEQUENCE [LARGE SCALE GENOMIC DNA]</scope>
    <source>
        <strain evidence="2">ATCC BAA-1314 / JCM 13912 / FAM5</strain>
    </source>
</reference>
<dbReference type="EMBL" id="AFHG01000035">
    <property type="protein sequence ID" value="EGK72589.1"/>
    <property type="molecule type" value="Genomic_DNA"/>
</dbReference>
<keyword evidence="1" id="KW-0472">Membrane</keyword>
<keyword evidence="2" id="KW-1185">Reference proteome</keyword>
<proteinExistence type="predicted"/>
<gene>
    <name evidence="1" type="ORF">METUNv1_01129</name>
</gene>
<protein>
    <submittedName>
        <fullName evidence="1">Transmembrane protein</fullName>
    </submittedName>
</protein>
<dbReference type="Proteomes" id="UP000005019">
    <property type="component" value="Unassembled WGS sequence"/>
</dbReference>
<evidence type="ECO:0000313" key="1">
    <source>
        <dbReference type="EMBL" id="EGK72589.1"/>
    </source>
</evidence>
<dbReference type="RefSeq" id="WP_008059652.1">
    <property type="nucleotide sequence ID" value="NZ_AFHG01000035.1"/>
</dbReference>
<dbReference type="eggNOG" id="COG1409">
    <property type="taxonomic scope" value="Bacteria"/>
</dbReference>
<dbReference type="SUPFAM" id="SSF56300">
    <property type="entry name" value="Metallo-dependent phosphatases"/>
    <property type="match status" value="1"/>
</dbReference>
<keyword evidence="1" id="KW-0812">Transmembrane</keyword>
<sequence length="307" mass="33912">MHLFFHFLRTPLRALSFFACTVLAGCIRSPEPGTLSFAIWGDMPYTRYEREIALDMLAEQAARPIAFSLHVGDLKGGSTPCDDAVFADRRQLLERSAHPLVLLAGDNDWLDCRRAAAGGFDPFERLTHLRGTMFGDGRLDGALRPAVQPGVPEHRRWRMQGVLFVTLNVAGGKLPDDPRADALRTAARDWLDAAFDEAERTAAPAIVIAFHASPDFAAGGHSPRYGWLLGRIAARAASASRPVLLVHGDTHLHRADHPLRHPDNGTVLSHVMRIESHGTPWLGWAEVELRPGQAAPFRVTPHPYRRD</sequence>
<name>F5RA50_METUF</name>
<dbReference type="InterPro" id="IPR029052">
    <property type="entry name" value="Metallo-depent_PP-like"/>
</dbReference>